<sequence length="98" mass="10676">MQLRHALEIAALMVLAGCTQHLQRVPAQCDAMCFRPCVDAGEDTGVRVTADPAAADAWDNIGGDVIGQLADKLRTCDVRRKACEQCLRRLDAKNVIQL</sequence>
<evidence type="ECO:0000313" key="1">
    <source>
        <dbReference type="EMBL" id="PAM73156.1"/>
    </source>
</evidence>
<dbReference type="RefSeq" id="WP_095377395.1">
    <property type="nucleotide sequence ID" value="NZ_NJGC01000004.1"/>
</dbReference>
<protein>
    <submittedName>
        <fullName evidence="1">Uncharacterized protein</fullName>
    </submittedName>
</protein>
<proteinExistence type="predicted"/>
<dbReference type="EMBL" id="NJGC01000004">
    <property type="protein sequence ID" value="PAM73156.1"/>
    <property type="molecule type" value="Genomic_DNA"/>
</dbReference>
<accession>A0A270NLY5</accession>
<reference evidence="1 2" key="1">
    <citation type="submission" date="2017-06" db="EMBL/GenBank/DDBJ databases">
        <title>Genome sequencing and assembly of Stenotrophomonas maltophilia DF07.</title>
        <authorList>
            <person name="Iyer R."/>
        </authorList>
    </citation>
    <scope>NUCLEOTIDE SEQUENCE [LARGE SCALE GENOMIC DNA]</scope>
    <source>
        <strain evidence="1 2">DF07</strain>
    </source>
</reference>
<comment type="caution">
    <text evidence="1">The sequence shown here is derived from an EMBL/GenBank/DDBJ whole genome shotgun (WGS) entry which is preliminary data.</text>
</comment>
<gene>
    <name evidence="1" type="ORF">CEK00_04730</name>
</gene>
<evidence type="ECO:0000313" key="2">
    <source>
        <dbReference type="Proteomes" id="UP000216433"/>
    </source>
</evidence>
<dbReference type="Proteomes" id="UP000216433">
    <property type="component" value="Unassembled WGS sequence"/>
</dbReference>
<name>A0A270NLY5_STEMA</name>
<dbReference type="AlphaFoldDB" id="A0A270NLY5"/>
<organism evidence="1 2">
    <name type="scientific">Stenotrophomonas maltophilia</name>
    <name type="common">Pseudomonas maltophilia</name>
    <name type="synonym">Xanthomonas maltophilia</name>
    <dbReference type="NCBI Taxonomy" id="40324"/>
    <lineage>
        <taxon>Bacteria</taxon>
        <taxon>Pseudomonadati</taxon>
        <taxon>Pseudomonadota</taxon>
        <taxon>Gammaproteobacteria</taxon>
        <taxon>Lysobacterales</taxon>
        <taxon>Lysobacteraceae</taxon>
        <taxon>Stenotrophomonas</taxon>
        <taxon>Stenotrophomonas maltophilia group</taxon>
    </lineage>
</organism>